<dbReference type="EMBL" id="JAZGQO010000007">
    <property type="protein sequence ID" value="KAK6180898.1"/>
    <property type="molecule type" value="Genomic_DNA"/>
</dbReference>
<dbReference type="PANTHER" id="PTHR21419">
    <property type="match status" value="1"/>
</dbReference>
<evidence type="ECO:0000256" key="5">
    <source>
        <dbReference type="ARBA" id="ARBA00023136"/>
    </source>
</evidence>
<dbReference type="InterPro" id="IPR056376">
    <property type="entry name" value="DEX1_C"/>
</dbReference>
<evidence type="ECO:0000256" key="2">
    <source>
        <dbReference type="ARBA" id="ARBA00022692"/>
    </source>
</evidence>
<keyword evidence="5 6" id="KW-0472">Membrane</keyword>
<feature type="transmembrane region" description="Helical" evidence="6">
    <location>
        <begin position="645"/>
        <end position="662"/>
    </location>
</feature>
<dbReference type="PANTHER" id="PTHR21419:SF23">
    <property type="entry name" value="PROTEIN DEFECTIVE IN EXINE FORMATION 1"/>
    <property type="match status" value="1"/>
</dbReference>
<gene>
    <name evidence="9" type="ORF">SNE40_008864</name>
</gene>
<dbReference type="InterPro" id="IPR045232">
    <property type="entry name" value="FAM234"/>
</dbReference>
<comment type="caution">
    <text evidence="9">The sequence shown here is derived from an EMBL/GenBank/DDBJ whole genome shotgun (WGS) entry which is preliminary data.</text>
</comment>
<proteinExistence type="predicted"/>
<feature type="chain" id="PRO_5042861676" description="DEX1 C-terminal domain-containing protein" evidence="7">
    <location>
        <begin position="27"/>
        <end position="681"/>
    </location>
</feature>
<keyword evidence="10" id="KW-1185">Reference proteome</keyword>
<evidence type="ECO:0000256" key="7">
    <source>
        <dbReference type="SAM" id="SignalP"/>
    </source>
</evidence>
<keyword evidence="4 6" id="KW-1133">Transmembrane helix</keyword>
<dbReference type="Pfam" id="PF13517">
    <property type="entry name" value="FG-GAP_3"/>
    <property type="match status" value="1"/>
</dbReference>
<evidence type="ECO:0000313" key="9">
    <source>
        <dbReference type="EMBL" id="KAK6180898.1"/>
    </source>
</evidence>
<accession>A0AAN8PR91</accession>
<dbReference type="Pfam" id="PF23722">
    <property type="entry name" value="Beta-sand_DEX1"/>
    <property type="match status" value="1"/>
</dbReference>
<name>A0AAN8PR91_PATCE</name>
<dbReference type="Gene3D" id="2.130.10.10">
    <property type="entry name" value="YVTN repeat-like/Quinoprotein amine dehydrogenase"/>
    <property type="match status" value="1"/>
</dbReference>
<dbReference type="SUPFAM" id="SSF69318">
    <property type="entry name" value="Integrin alpha N-terminal domain"/>
    <property type="match status" value="1"/>
</dbReference>
<evidence type="ECO:0000256" key="1">
    <source>
        <dbReference type="ARBA" id="ARBA00004167"/>
    </source>
</evidence>
<evidence type="ECO:0000256" key="3">
    <source>
        <dbReference type="ARBA" id="ARBA00022729"/>
    </source>
</evidence>
<evidence type="ECO:0000256" key="4">
    <source>
        <dbReference type="ARBA" id="ARBA00022989"/>
    </source>
</evidence>
<keyword evidence="2 6" id="KW-0812">Transmembrane</keyword>
<evidence type="ECO:0000313" key="10">
    <source>
        <dbReference type="Proteomes" id="UP001347796"/>
    </source>
</evidence>
<evidence type="ECO:0000259" key="8">
    <source>
        <dbReference type="Pfam" id="PF23722"/>
    </source>
</evidence>
<organism evidence="9 10">
    <name type="scientific">Patella caerulea</name>
    <name type="common">Rayed Mediterranean limpet</name>
    <dbReference type="NCBI Taxonomy" id="87958"/>
    <lineage>
        <taxon>Eukaryota</taxon>
        <taxon>Metazoa</taxon>
        <taxon>Spiralia</taxon>
        <taxon>Lophotrochozoa</taxon>
        <taxon>Mollusca</taxon>
        <taxon>Gastropoda</taxon>
        <taxon>Patellogastropoda</taxon>
        <taxon>Patelloidea</taxon>
        <taxon>Patellidae</taxon>
        <taxon>Patella</taxon>
    </lineage>
</organism>
<keyword evidence="3 7" id="KW-0732">Signal</keyword>
<comment type="subcellular location">
    <subcellularLocation>
        <location evidence="1">Membrane</location>
        <topology evidence="1">Single-pass membrane protein</topology>
    </subcellularLocation>
</comment>
<feature type="signal peptide" evidence="7">
    <location>
        <begin position="1"/>
        <end position="26"/>
    </location>
</feature>
<protein>
    <recommendedName>
        <fullName evidence="8">DEX1 C-terminal domain-containing protein</fullName>
    </recommendedName>
</protein>
<reference evidence="9 10" key="1">
    <citation type="submission" date="2024-01" db="EMBL/GenBank/DDBJ databases">
        <title>The genome of the rayed Mediterranean limpet Patella caerulea (Linnaeus, 1758).</title>
        <authorList>
            <person name="Anh-Thu Weber A."/>
            <person name="Halstead-Nussloch G."/>
        </authorList>
    </citation>
    <scope>NUCLEOTIDE SEQUENCE [LARGE SCALE GENOMIC DNA]</scope>
    <source>
        <strain evidence="9">AATW-2023a</strain>
        <tissue evidence="9">Whole specimen</tissue>
    </source>
</reference>
<sequence>MSAPIDTKCKLIFSFIFFAFLGVTLGDEDFVASKLQAEKTQIASCRYLLQTLWHTEVSHTPFSSAPLIADVDGDGDLDVVASPFSEVFSIIKGETGQTLSSGKYRWPVQNLNDSVHSTPIQYDYDGDGLLDLVFTTTSGQILIYGHDARQLAQFQIPPALVLRGWYDKVLSVPYADIQKFIPKEISPEKIKDYLPVDGHVFSTPVLADVNNDGEINELVLSVSYLFDEEDYRLEKGQEKLEVLHHPELSKYLVAGVTVVDLKKLEIIWSVELELTQIFAELPAYNLFTPTVIDLDGQAGDLEIVVGTSTGGVHVLTSKGQQRKGFPYNGNPLHGQVTVADINNDGNLEMVTIDTSGNVNVLTSDGASLWESEISGTSSPGSRIADLNEDGIPDIIIPTNNGDIFVLNGTNGDILPGWPVKFNSRITANVLLMKFTPRGPPDLVFTTDDGSLHILAGDRRCKVHIPIGETSLVEVLSHDLVIMSEGVELLVATKDGSLICLGSGMETPPEAWIGEKMVKRNQMIAWPSATKSINDFSFFPRKPFVYIPFHVRHIKEITGSSFWFEFEIIDGLITERNSDQYFVKILYGRNLLASYTYNKPGVYTENIKVWPKPGHGHVTVYVTNRHGQVFTDTFGIRFNQLILQDLQWLLLAPFIAMVTILLINHGFPAKDLLPVTFQSKTN</sequence>
<dbReference type="GO" id="GO:0016020">
    <property type="term" value="C:membrane"/>
    <property type="evidence" value="ECO:0007669"/>
    <property type="project" value="UniProtKB-SubCell"/>
</dbReference>
<dbReference type="InterPro" id="IPR028994">
    <property type="entry name" value="Integrin_alpha_N"/>
</dbReference>
<dbReference type="Proteomes" id="UP001347796">
    <property type="component" value="Unassembled WGS sequence"/>
</dbReference>
<dbReference type="AlphaFoldDB" id="A0AAN8PR91"/>
<dbReference type="InterPro" id="IPR015943">
    <property type="entry name" value="WD40/YVTN_repeat-like_dom_sf"/>
</dbReference>
<evidence type="ECO:0000256" key="6">
    <source>
        <dbReference type="SAM" id="Phobius"/>
    </source>
</evidence>
<feature type="domain" description="DEX1 C-terminal" evidence="8">
    <location>
        <begin position="544"/>
        <end position="638"/>
    </location>
</feature>
<dbReference type="InterPro" id="IPR013517">
    <property type="entry name" value="FG-GAP"/>
</dbReference>